<accession>A0A6C0EMD1</accession>
<sequence>MEIDFDGASRAWRANKTKKGSSFQYCCGVKKSNGKYCHGIPVHWSRTKDSTLRDWGPCKRHKDHMDECGLLKVGGNKMIGFLKRLYGPLEEYDPKITKEELMNLSSQYKSMQARIETQHEDIIAFALYDKSELLASHVHNRFRDKGYEKKLKLF</sequence>
<organism evidence="1">
    <name type="scientific">viral metagenome</name>
    <dbReference type="NCBI Taxonomy" id="1070528"/>
    <lineage>
        <taxon>unclassified sequences</taxon>
        <taxon>metagenomes</taxon>
        <taxon>organismal metagenomes</taxon>
    </lineage>
</organism>
<protein>
    <submittedName>
        <fullName evidence="1">Uncharacterized protein</fullName>
    </submittedName>
</protein>
<dbReference type="EMBL" id="MN738879">
    <property type="protein sequence ID" value="QHT29613.1"/>
    <property type="molecule type" value="Genomic_DNA"/>
</dbReference>
<evidence type="ECO:0000313" key="1">
    <source>
        <dbReference type="EMBL" id="QHT29613.1"/>
    </source>
</evidence>
<proteinExistence type="predicted"/>
<reference evidence="1" key="1">
    <citation type="journal article" date="2020" name="Nature">
        <title>Giant virus diversity and host interactions through global metagenomics.</title>
        <authorList>
            <person name="Schulz F."/>
            <person name="Roux S."/>
            <person name="Paez-Espino D."/>
            <person name="Jungbluth S."/>
            <person name="Walsh D.A."/>
            <person name="Denef V.J."/>
            <person name="McMahon K.D."/>
            <person name="Konstantinidis K.T."/>
            <person name="Eloe-Fadrosh E.A."/>
            <person name="Kyrpides N.C."/>
            <person name="Woyke T."/>
        </authorList>
    </citation>
    <scope>NUCLEOTIDE SEQUENCE</scope>
    <source>
        <strain evidence="1">GVMAG-M-3300005589-24</strain>
    </source>
</reference>
<name>A0A6C0EMD1_9ZZZZ</name>
<dbReference type="AlphaFoldDB" id="A0A6C0EMD1"/>